<gene>
    <name evidence="2" type="ORF">CR194_15345</name>
</gene>
<keyword evidence="3" id="KW-1185">Reference proteome</keyword>
<feature type="transmembrane region" description="Helical" evidence="1">
    <location>
        <begin position="60"/>
        <end position="80"/>
    </location>
</feature>
<feature type="transmembrane region" description="Helical" evidence="1">
    <location>
        <begin position="165"/>
        <end position="191"/>
    </location>
</feature>
<feature type="transmembrane region" description="Helical" evidence="1">
    <location>
        <begin position="494"/>
        <end position="510"/>
    </location>
</feature>
<name>A0A323TDB9_9BACI</name>
<evidence type="ECO:0000256" key="1">
    <source>
        <dbReference type="SAM" id="Phobius"/>
    </source>
</evidence>
<feature type="transmembrane region" description="Helical" evidence="1">
    <location>
        <begin position="382"/>
        <end position="399"/>
    </location>
</feature>
<proteinExistence type="predicted"/>
<dbReference type="RefSeq" id="WP_110610648.1">
    <property type="nucleotide sequence ID" value="NZ_PDOD01000004.1"/>
</dbReference>
<dbReference type="Proteomes" id="UP000248214">
    <property type="component" value="Unassembled WGS sequence"/>
</dbReference>
<feature type="transmembrane region" description="Helical" evidence="1">
    <location>
        <begin position="263"/>
        <end position="284"/>
    </location>
</feature>
<feature type="transmembrane region" description="Helical" evidence="1">
    <location>
        <begin position="431"/>
        <end position="449"/>
    </location>
</feature>
<feature type="transmembrane region" description="Helical" evidence="1">
    <location>
        <begin position="344"/>
        <end position="362"/>
    </location>
</feature>
<accession>A0A323TDB9</accession>
<dbReference type="OrthoDB" id="2659138at2"/>
<keyword evidence="1" id="KW-1133">Transmembrane helix</keyword>
<protein>
    <submittedName>
        <fullName evidence="2">Uncharacterized protein</fullName>
    </submittedName>
</protein>
<feature type="transmembrane region" description="Helical" evidence="1">
    <location>
        <begin position="135"/>
        <end position="159"/>
    </location>
</feature>
<feature type="transmembrane region" description="Helical" evidence="1">
    <location>
        <begin position="92"/>
        <end position="114"/>
    </location>
</feature>
<feature type="transmembrane region" description="Helical" evidence="1">
    <location>
        <begin position="203"/>
        <end position="223"/>
    </location>
</feature>
<reference evidence="2 3" key="1">
    <citation type="submission" date="2017-10" db="EMBL/GenBank/DDBJ databases">
        <title>Bacillus sp. nov., a halophilic bacterium isolated from a Keqin Lake.</title>
        <authorList>
            <person name="Wang H."/>
        </authorList>
    </citation>
    <scope>NUCLEOTIDE SEQUENCE [LARGE SCALE GENOMIC DNA]</scope>
    <source>
        <strain evidence="2 3">KQ-12</strain>
    </source>
</reference>
<feature type="transmembrane region" description="Helical" evidence="1">
    <location>
        <begin position="455"/>
        <end position="473"/>
    </location>
</feature>
<keyword evidence="1" id="KW-0472">Membrane</keyword>
<dbReference type="EMBL" id="PDOD01000004">
    <property type="protein sequence ID" value="PYZ92214.1"/>
    <property type="molecule type" value="Genomic_DNA"/>
</dbReference>
<evidence type="ECO:0000313" key="2">
    <source>
        <dbReference type="EMBL" id="PYZ92214.1"/>
    </source>
</evidence>
<evidence type="ECO:0000313" key="3">
    <source>
        <dbReference type="Proteomes" id="UP000248214"/>
    </source>
</evidence>
<dbReference type="AlphaFoldDB" id="A0A323TDB9"/>
<comment type="caution">
    <text evidence="2">The sequence shown here is derived from an EMBL/GenBank/DDBJ whole genome shotgun (WGS) entry which is preliminary data.</text>
</comment>
<feature type="transmembrane region" description="Helical" evidence="1">
    <location>
        <begin position="516"/>
        <end position="533"/>
    </location>
</feature>
<keyword evidence="1" id="KW-0812">Transmembrane</keyword>
<organism evidence="2 3">
    <name type="scientific">Salipaludibacillus keqinensis</name>
    <dbReference type="NCBI Taxonomy" id="2045207"/>
    <lineage>
        <taxon>Bacteria</taxon>
        <taxon>Bacillati</taxon>
        <taxon>Bacillota</taxon>
        <taxon>Bacilli</taxon>
        <taxon>Bacillales</taxon>
        <taxon>Bacillaceae</taxon>
    </lineage>
</organism>
<sequence length="536" mass="62614">MKNYPSLKFVDLFKRLFLFLGVDYPVMRKILQIKLTMDRRRVPTVFNEQNKKINNDSNQFLKSLWVYAFLGLILVPFILIRDSYIFPMSLVYGVLMFLLMTSMISDFSQVLLDIRDKNILNTKPVEKRTINAAKIVHVGIYMFILTATITMIPLTVSLLARGVPFFLLFLSQIILIDLLVVVVTALLYMVILKFFDGEKLKDIINYVQIALSLSIVVGYQLVIRSFEFFNLDFGFHAQWWQIFLPPVWYGAMFEVLLGQNRDVYIIVFSILALIVPFVSIFIYIKAIPSFERNLEKLSSQSTVKKKRKPLLGSWFVKLICSSKEERTFFFFAQKMMKNERQFKLKVYPSFGLSFIIPFILIFNELRTSSFTEIADSRYYLSIYFAAMMIPTIVLMLRYSQSHKGSWIFRALPLENLSPLYRGTLKAFMVKLYFPVFTLLSILFMVIFSVNIFLDLVVVWLASSIFVVLCFKSVNGKVPPFSESFEMTQQETGKMFLMFLPIPLLFGIHFWMTTMEYGVIGYAVVLFVVNWILWRKL</sequence>